<dbReference type="PANTHER" id="PTHR33608:SF14">
    <property type="entry name" value="POSSIBLE CONSERVED SECRETED PROTEIN"/>
    <property type="match status" value="1"/>
</dbReference>
<dbReference type="AlphaFoldDB" id="D3PZP0"/>
<keyword evidence="5" id="KW-1185">Reference proteome</keyword>
<dbReference type="RefSeq" id="WP_013019148.1">
    <property type="nucleotide sequence ID" value="NC_013947.1"/>
</dbReference>
<feature type="compositionally biased region" description="Basic and acidic residues" evidence="1">
    <location>
        <begin position="9"/>
        <end position="22"/>
    </location>
</feature>
<dbReference type="KEGG" id="sna:Snas_3922"/>
<protein>
    <recommendedName>
        <fullName evidence="3">DUF58 domain-containing protein</fullName>
    </recommendedName>
</protein>
<feature type="transmembrane region" description="Helical" evidence="2">
    <location>
        <begin position="39"/>
        <end position="56"/>
    </location>
</feature>
<dbReference type="Proteomes" id="UP000000844">
    <property type="component" value="Chromosome"/>
</dbReference>
<accession>D3PZP0</accession>
<evidence type="ECO:0000256" key="2">
    <source>
        <dbReference type="SAM" id="Phobius"/>
    </source>
</evidence>
<dbReference type="STRING" id="446470.Snas_3922"/>
<keyword evidence="2" id="KW-0812">Transmembrane</keyword>
<evidence type="ECO:0000259" key="3">
    <source>
        <dbReference type="Pfam" id="PF01882"/>
    </source>
</evidence>
<feature type="domain" description="DUF58" evidence="3">
    <location>
        <begin position="228"/>
        <end position="390"/>
    </location>
</feature>
<gene>
    <name evidence="4" type="ordered locus">Snas_3922</name>
</gene>
<evidence type="ECO:0000313" key="4">
    <source>
        <dbReference type="EMBL" id="ADD43577.1"/>
    </source>
</evidence>
<dbReference type="PANTHER" id="PTHR33608">
    <property type="entry name" value="BLL2464 PROTEIN"/>
    <property type="match status" value="1"/>
</dbReference>
<feature type="region of interest" description="Disordered" evidence="1">
    <location>
        <begin position="1"/>
        <end position="33"/>
    </location>
</feature>
<proteinExistence type="predicted"/>
<sequence>MSLGAMGHLSDRVRSASYEHPRSTPFAPRTETDWNPTPALRRALIVVIVALGLGLILGRVDLLLVSMPLALGLAASLTRRPRRSPELRLLGMPETPLLEGGELRAEIEVSNPDEVEIVAVARPRVSQWIRLSHGGFRQAAVVPADGHASLPLTAVTRRWGLHRFGPIEVRALACDGLLRSRQLSVAKQTLTVYPRAALFDSRQSLPRAAGLAGVHHTRRPGDGGELAEVRRFQPGDRLRSIDWRVSLRQRELHVNATYSERDADVLILLDVLSEVGQPGQASSLDVTVRAAAAIAEHYTSQGDRVAMAEFGSKNRRLRAGGGRRHYALVQDWLTHVDPSRGEIRAAAERQLVSRKLPGSAAIIMLTPLLDPRSTSGLARLAQTGRPLVAVDTLPPGVRPTQQREWTQLAFRLWHLERDNTLNRLRALGVPVERWMGPGSLDHMLRQVALLDHVPKLARR</sequence>
<dbReference type="eggNOG" id="COG1721">
    <property type="taxonomic scope" value="Bacteria"/>
</dbReference>
<dbReference type="InterPro" id="IPR002881">
    <property type="entry name" value="DUF58"/>
</dbReference>
<dbReference type="Pfam" id="PF01882">
    <property type="entry name" value="DUF58"/>
    <property type="match status" value="1"/>
</dbReference>
<dbReference type="EMBL" id="CP001778">
    <property type="protein sequence ID" value="ADD43577.1"/>
    <property type="molecule type" value="Genomic_DNA"/>
</dbReference>
<organism evidence="4 5">
    <name type="scientific">Stackebrandtia nassauensis (strain DSM 44728 / CIP 108903 / NRRL B-16338 / NBRC 102104 / LLR-40K-21)</name>
    <dbReference type="NCBI Taxonomy" id="446470"/>
    <lineage>
        <taxon>Bacteria</taxon>
        <taxon>Bacillati</taxon>
        <taxon>Actinomycetota</taxon>
        <taxon>Actinomycetes</taxon>
        <taxon>Glycomycetales</taxon>
        <taxon>Glycomycetaceae</taxon>
        <taxon>Stackebrandtia</taxon>
    </lineage>
</organism>
<evidence type="ECO:0000256" key="1">
    <source>
        <dbReference type="SAM" id="MobiDB-lite"/>
    </source>
</evidence>
<name>D3PZP0_STANL</name>
<evidence type="ECO:0000313" key="5">
    <source>
        <dbReference type="Proteomes" id="UP000000844"/>
    </source>
</evidence>
<keyword evidence="2" id="KW-1133">Transmembrane helix</keyword>
<reference evidence="4 5" key="1">
    <citation type="journal article" date="2009" name="Stand. Genomic Sci.">
        <title>Complete genome sequence of Stackebrandtia nassauensis type strain (LLR-40K-21).</title>
        <authorList>
            <person name="Munk C."/>
            <person name="Lapidus A."/>
            <person name="Copeland A."/>
            <person name="Jando M."/>
            <person name="Mayilraj S."/>
            <person name="Glavina Del Rio T."/>
            <person name="Nolan M."/>
            <person name="Chen F."/>
            <person name="Lucas S."/>
            <person name="Tice H."/>
            <person name="Cheng J.F."/>
            <person name="Han C."/>
            <person name="Detter J.C."/>
            <person name="Bruce D."/>
            <person name="Goodwin L."/>
            <person name="Chain P."/>
            <person name="Pitluck S."/>
            <person name="Goker M."/>
            <person name="Ovchinikova G."/>
            <person name="Pati A."/>
            <person name="Ivanova N."/>
            <person name="Mavromatis K."/>
            <person name="Chen A."/>
            <person name="Palaniappan K."/>
            <person name="Land M."/>
            <person name="Hauser L."/>
            <person name="Chang Y.J."/>
            <person name="Jeffries C.D."/>
            <person name="Bristow J."/>
            <person name="Eisen J.A."/>
            <person name="Markowitz V."/>
            <person name="Hugenholtz P."/>
            <person name="Kyrpides N.C."/>
            <person name="Klenk H.P."/>
        </authorList>
    </citation>
    <scope>NUCLEOTIDE SEQUENCE [LARGE SCALE GENOMIC DNA]</scope>
    <source>
        <strain evidence="5">DSM 44728 / CIP 108903 / NRRL B-16338 / NBRC 102104 / LLR-40K-21</strain>
    </source>
</reference>
<keyword evidence="2" id="KW-0472">Membrane</keyword>
<dbReference type="HOGENOM" id="CLU_052321_0_0_11"/>